<accession>A0A368TMC8</accession>
<proteinExistence type="predicted"/>
<reference evidence="1 2" key="1">
    <citation type="submission" date="2018-07" db="EMBL/GenBank/DDBJ databases">
        <title>Halomonas rutogse sp. nov., isolated from Lake TangqianCo on Tibetan Plateau.</title>
        <authorList>
            <person name="Lu H."/>
            <person name="Xing P."/>
            <person name="Wu Q."/>
        </authorList>
    </citation>
    <scope>NUCLEOTIDE SEQUENCE [LARGE SCALE GENOMIC DNA]</scope>
    <source>
        <strain evidence="1 2">TQ8S</strain>
    </source>
</reference>
<dbReference type="RefSeq" id="WP_114488609.1">
    <property type="nucleotide sequence ID" value="NZ_QPIJ01000089.1"/>
</dbReference>
<evidence type="ECO:0000313" key="2">
    <source>
        <dbReference type="Proteomes" id="UP000253204"/>
    </source>
</evidence>
<name>A0A368TMC8_9GAMM</name>
<keyword evidence="2" id="KW-1185">Reference proteome</keyword>
<dbReference type="EMBL" id="QPIJ01000089">
    <property type="protein sequence ID" value="RCV85869.1"/>
    <property type="molecule type" value="Genomic_DNA"/>
</dbReference>
<comment type="caution">
    <text evidence="1">The sequence shown here is derived from an EMBL/GenBank/DDBJ whole genome shotgun (WGS) entry which is preliminary data.</text>
</comment>
<gene>
    <name evidence="1" type="ORF">DU506_19925</name>
</gene>
<dbReference type="AlphaFoldDB" id="A0A368TMC8"/>
<sequence length="129" mass="13714">MTIAAKGAVRKAVVSTLERIGRGSCAEIERRSDIADGGSRAALWALHKDDLAHITAWERSTEKSAPAAVWVLGPGQNAPRPAPKPRASRGYVAKYSPFSDGERTVDLPMDYPVKSVFVGGVNPWTGGVA</sequence>
<protein>
    <submittedName>
        <fullName evidence="1">Uncharacterized protein</fullName>
    </submittedName>
</protein>
<organism evidence="1 2">
    <name type="scientific">Vreelandella rituensis</name>
    <dbReference type="NCBI Taxonomy" id="2282306"/>
    <lineage>
        <taxon>Bacteria</taxon>
        <taxon>Pseudomonadati</taxon>
        <taxon>Pseudomonadota</taxon>
        <taxon>Gammaproteobacteria</taxon>
        <taxon>Oceanospirillales</taxon>
        <taxon>Halomonadaceae</taxon>
        <taxon>Vreelandella</taxon>
    </lineage>
</organism>
<dbReference type="Proteomes" id="UP000253204">
    <property type="component" value="Unassembled WGS sequence"/>
</dbReference>
<evidence type="ECO:0000313" key="1">
    <source>
        <dbReference type="EMBL" id="RCV85869.1"/>
    </source>
</evidence>